<name>A0ABM8HZX1_9BACT</name>
<evidence type="ECO:0000313" key="2">
    <source>
        <dbReference type="Proteomes" id="UP001319827"/>
    </source>
</evidence>
<accession>A0ABM8HZX1</accession>
<dbReference type="Proteomes" id="UP001319827">
    <property type="component" value="Chromosome"/>
</dbReference>
<proteinExistence type="predicted"/>
<dbReference type="EMBL" id="AP024355">
    <property type="protein sequence ID" value="BCR06297.1"/>
    <property type="molecule type" value="Genomic_DNA"/>
</dbReference>
<reference evidence="1 2" key="1">
    <citation type="journal article" date="2016" name="C (Basel)">
        <title>Selective Growth of and Electricity Production by Marine Exoelectrogenic Bacteria in Self-Aggregated Hydrogel of Microbially Reduced Graphene Oxide.</title>
        <authorList>
            <person name="Yoshida N."/>
            <person name="Goto Y."/>
            <person name="Miyata Y."/>
        </authorList>
    </citation>
    <scope>NUCLEOTIDE SEQUENCE [LARGE SCALE GENOMIC DNA]</scope>
    <source>
        <strain evidence="1 2">NIT-T3</strain>
    </source>
</reference>
<sequence length="144" mass="16008">MKHIFHTLMTLTGHGPKALPAYASRVERLEKTPISEQAVRAITHQGFLLTYFLEDRDGDIDPQLVLFVADPEGEPVEDAQVIFTVIDPQGTNLLAEATPRNGGYALRLNGRSSSTLRIETVVVKSRQMLLDDFHFAVKPLVRAV</sequence>
<reference evidence="1 2" key="2">
    <citation type="journal article" date="2021" name="Int. J. Syst. Evol. Microbiol.">
        <title>Isolation and Polyphasic Characterization of Desulfuromonas versatilis sp. Nov., an Electrogenic Bacteria Capable of Versatile Metabolism Isolated from a Graphene Oxide-Reducing Enrichment Culture.</title>
        <authorList>
            <person name="Xie L."/>
            <person name="Yoshida N."/>
            <person name="Ishii S."/>
            <person name="Meng L."/>
        </authorList>
    </citation>
    <scope>NUCLEOTIDE SEQUENCE [LARGE SCALE GENOMIC DNA]</scope>
    <source>
        <strain evidence="1 2">NIT-T3</strain>
    </source>
</reference>
<gene>
    <name evidence="1" type="ORF">DESUT3_33660</name>
</gene>
<evidence type="ECO:0000313" key="1">
    <source>
        <dbReference type="EMBL" id="BCR06297.1"/>
    </source>
</evidence>
<evidence type="ECO:0008006" key="3">
    <source>
        <dbReference type="Google" id="ProtNLM"/>
    </source>
</evidence>
<organism evidence="1 2">
    <name type="scientific">Desulfuromonas versatilis</name>
    <dbReference type="NCBI Taxonomy" id="2802975"/>
    <lineage>
        <taxon>Bacteria</taxon>
        <taxon>Pseudomonadati</taxon>
        <taxon>Thermodesulfobacteriota</taxon>
        <taxon>Desulfuromonadia</taxon>
        <taxon>Desulfuromonadales</taxon>
        <taxon>Desulfuromonadaceae</taxon>
        <taxon>Desulfuromonas</taxon>
    </lineage>
</organism>
<dbReference type="RefSeq" id="WP_221249666.1">
    <property type="nucleotide sequence ID" value="NZ_AP024355.1"/>
</dbReference>
<protein>
    <recommendedName>
        <fullName evidence="3">Big-1 domain-containing protein</fullName>
    </recommendedName>
</protein>
<keyword evidence="2" id="KW-1185">Reference proteome</keyword>